<dbReference type="GO" id="GO:0005634">
    <property type="term" value="C:nucleus"/>
    <property type="evidence" value="ECO:0007669"/>
    <property type="project" value="TreeGrafter"/>
</dbReference>
<keyword evidence="3" id="KW-0597">Phosphoprotein</keyword>
<feature type="compositionally biased region" description="Pro residues" evidence="4">
    <location>
        <begin position="514"/>
        <end position="529"/>
    </location>
</feature>
<dbReference type="PANTHER" id="PTHR16308">
    <property type="entry name" value="UBIQUITIN ASSOCIATED PROTEIN 2-LIKE/LINGERER"/>
    <property type="match status" value="1"/>
</dbReference>
<feature type="compositionally biased region" description="Polar residues" evidence="4">
    <location>
        <begin position="183"/>
        <end position="193"/>
    </location>
</feature>
<accession>A0A8I6RGN6</accession>
<feature type="compositionally biased region" description="Low complexity" evidence="4">
    <location>
        <begin position="1038"/>
        <end position="1054"/>
    </location>
</feature>
<dbReference type="EnsemblMetazoa" id="XM_014388034.1">
    <property type="protein sequence ID" value="XP_014243520.1"/>
    <property type="gene ID" value="LOC106663308"/>
</dbReference>
<evidence type="ECO:0000256" key="4">
    <source>
        <dbReference type="SAM" id="MobiDB-lite"/>
    </source>
</evidence>
<dbReference type="RefSeq" id="XP_014243520.1">
    <property type="nucleotide sequence ID" value="XM_014388034.1"/>
</dbReference>
<keyword evidence="6" id="KW-1185">Reference proteome</keyword>
<feature type="region of interest" description="Disordered" evidence="4">
    <location>
        <begin position="1012"/>
        <end position="1060"/>
    </location>
</feature>
<protein>
    <recommendedName>
        <fullName evidence="7">Protein lingerer</fullName>
    </recommendedName>
</protein>
<organism evidence="5 6">
    <name type="scientific">Cimex lectularius</name>
    <name type="common">Bed bug</name>
    <name type="synonym">Acanthia lectularia</name>
    <dbReference type="NCBI Taxonomy" id="79782"/>
    <lineage>
        <taxon>Eukaryota</taxon>
        <taxon>Metazoa</taxon>
        <taxon>Ecdysozoa</taxon>
        <taxon>Arthropoda</taxon>
        <taxon>Hexapoda</taxon>
        <taxon>Insecta</taxon>
        <taxon>Pterygota</taxon>
        <taxon>Neoptera</taxon>
        <taxon>Paraneoptera</taxon>
        <taxon>Hemiptera</taxon>
        <taxon>Heteroptera</taxon>
        <taxon>Panheteroptera</taxon>
        <taxon>Cimicomorpha</taxon>
        <taxon>Cimicidae</taxon>
        <taxon>Cimex</taxon>
    </lineage>
</organism>
<feature type="region of interest" description="Disordered" evidence="4">
    <location>
        <begin position="1"/>
        <end position="49"/>
    </location>
</feature>
<dbReference type="OMA" id="TYSSGIM"/>
<dbReference type="SUPFAM" id="SSF46934">
    <property type="entry name" value="UBA-like"/>
    <property type="match status" value="1"/>
</dbReference>
<dbReference type="InterPro" id="IPR022166">
    <property type="entry name" value="UBAP2/Lig"/>
</dbReference>
<feature type="compositionally biased region" description="Gly residues" evidence="4">
    <location>
        <begin position="223"/>
        <end position="236"/>
    </location>
</feature>
<dbReference type="GeneID" id="106663308"/>
<dbReference type="RefSeq" id="XP_014243518.1">
    <property type="nucleotide sequence ID" value="XM_014388032.2"/>
</dbReference>
<proteinExistence type="predicted"/>
<dbReference type="KEGG" id="clec:106663308"/>
<dbReference type="CDD" id="cd14277">
    <property type="entry name" value="UBA_UBP2_like"/>
    <property type="match status" value="1"/>
</dbReference>
<feature type="compositionally biased region" description="Polar residues" evidence="4">
    <location>
        <begin position="201"/>
        <end position="217"/>
    </location>
</feature>
<dbReference type="RefSeq" id="XP_014243519.1">
    <property type="nucleotide sequence ID" value="XM_014388033.2"/>
</dbReference>
<reference evidence="5" key="1">
    <citation type="submission" date="2022-01" db="UniProtKB">
        <authorList>
            <consortium name="EnsemblMetazoa"/>
        </authorList>
    </citation>
    <scope>IDENTIFICATION</scope>
</reference>
<dbReference type="PANTHER" id="PTHR16308:SF13">
    <property type="entry name" value="PROTEIN LINGERER"/>
    <property type="match status" value="1"/>
</dbReference>
<feature type="region of interest" description="Disordered" evidence="4">
    <location>
        <begin position="703"/>
        <end position="722"/>
    </location>
</feature>
<evidence type="ECO:0000256" key="1">
    <source>
        <dbReference type="ARBA" id="ARBA00004496"/>
    </source>
</evidence>
<dbReference type="GO" id="GO:0005737">
    <property type="term" value="C:cytoplasm"/>
    <property type="evidence" value="ECO:0007669"/>
    <property type="project" value="UniProtKB-SubCell"/>
</dbReference>
<feature type="region of interest" description="Disordered" evidence="4">
    <location>
        <begin position="741"/>
        <end position="766"/>
    </location>
</feature>
<evidence type="ECO:0000256" key="3">
    <source>
        <dbReference type="ARBA" id="ARBA00022553"/>
    </source>
</evidence>
<evidence type="ECO:0000313" key="5">
    <source>
        <dbReference type="EnsemblMetazoa" id="XP_014243519.1"/>
    </source>
</evidence>
<feature type="compositionally biased region" description="Low complexity" evidence="4">
    <location>
        <begin position="130"/>
        <end position="144"/>
    </location>
</feature>
<sequence length="1060" mass="114318">MNQSTNKVRKGRMPEVNKDNNQKVVRTNDIKVDNAKQTDKSQAVPTPEQMRIAQIIDMRSEDPSLKDKLKQVMDATQTTVDEAYTALHDSDNDINKAVNLLLEGGMKDEWSTSSKKKKVRTVSEKSKDPNQQSPTTTENSNQNQNDEEDLGNGITQSTFSKSENRGRGGGRPYNKSRGGRGGQTNMNNANSLNEKVDKTNVQRGGRNQTNGPSNKGNRSFRGGRQGPRGRGRGGGAMFRRPIENWNESNLQNNINNAPPAFEDWDSEEYTGSLANSQVFTASAPPKPKSGDIDLSSLIQRDQIPSDRTTPPAEPITHSFTSSQILSHFAIQQQLSLDNQNVNKGMNREPDMLNEVNSVNAISSSSLPLTSVGRSSGIVPSSIPLALGRSLSVSSNISPLASTSRASSYIGTTTNALPLSAVNRTNLTGTMPQLTKPDVFNVGRGKGGASLMNYRPDDNRLPRMSTKVKPRIPPPSKIPLTAVEMPPDGDSSIGRLDVQFGALDFGESSSDTLPNSPPSPQRSSPSPPPTDAFATQNNTQGNDSLISNDSRSFSPVPGTVSNSLTPQLSDVGSSKIPETTTSSLYQDSVYQSSLYTKSPQQSQGIYNSTYTTGQVFTSSSAIYSSTSTSHSSYSSTVGNYGTNSYPYQYPNYQTSHQVTTQPSTNNHTTYQSTNNLYGIGSHSVYGSSVTSSYTMPYQTTYNSSNQHKAMPSAPSSKEYDSPTPNVNLSSITHTAAISGTSTLLSSTQTTPTSKTTGSTTMSKGTMVTNMPPGVQPLVGTHQYIVGQGTMPYFQQQPALFYEDLQLMPQQRLQNIPGYFEVGYQPSTTREYNLSDGRFARTDTTSPVPSITQQSGSQAHQQQLMNPTAIPPAFAYFYGGSAVVPGNFSFSAPTIYPVAATGSTTGHGSTNSGTYGKGPTTYAGSYTGIYENSQQNVEGYKSNTSQVPKVQPTQSANPSTSSDISNIYSKSHSALSKSYDKPGFHCATPPPFNLGSQNSGLGPGGYPQHIFIPTMTPHHNTPLMHQPLHQEGGNSVSGRSQVNSQQNKQSKNNYSSTYWTQN</sequence>
<dbReference type="AlphaFoldDB" id="A0A8I6RGN6"/>
<feature type="region of interest" description="Disordered" evidence="4">
    <location>
        <begin position="449"/>
        <end position="578"/>
    </location>
</feature>
<dbReference type="OrthoDB" id="5918007at2759"/>
<comment type="subcellular location">
    <subcellularLocation>
        <location evidence="1">Cytoplasm</location>
    </subcellularLocation>
</comment>
<dbReference type="CTD" id="35771"/>
<dbReference type="Gene3D" id="1.10.8.10">
    <property type="entry name" value="DNA helicase RuvA subunit, C-terminal domain"/>
    <property type="match status" value="1"/>
</dbReference>
<dbReference type="EnsemblMetazoa" id="XM_014388032.2">
    <property type="protein sequence ID" value="XP_014243518.1"/>
    <property type="gene ID" value="LOC106663308"/>
</dbReference>
<evidence type="ECO:0000313" key="6">
    <source>
        <dbReference type="Proteomes" id="UP000494040"/>
    </source>
</evidence>
<dbReference type="Proteomes" id="UP000494040">
    <property type="component" value="Unassembled WGS sequence"/>
</dbReference>
<dbReference type="InterPro" id="IPR051833">
    <property type="entry name" value="TC-DDR_regulator"/>
</dbReference>
<feature type="compositionally biased region" description="Basic and acidic residues" evidence="4">
    <location>
        <begin position="12"/>
        <end position="39"/>
    </location>
</feature>
<evidence type="ECO:0000256" key="2">
    <source>
        <dbReference type="ARBA" id="ARBA00022490"/>
    </source>
</evidence>
<dbReference type="EnsemblMetazoa" id="XM_014388033.2">
    <property type="protein sequence ID" value="XP_014243519.1"/>
    <property type="gene ID" value="LOC106663308"/>
</dbReference>
<feature type="region of interest" description="Disordered" evidence="4">
    <location>
        <begin position="108"/>
        <end position="239"/>
    </location>
</feature>
<evidence type="ECO:0008006" key="7">
    <source>
        <dbReference type="Google" id="ProtNLM"/>
    </source>
</evidence>
<name>A0A8I6RGN6_CIMLE</name>
<keyword evidence="2" id="KW-0963">Cytoplasm</keyword>
<dbReference type="InterPro" id="IPR009060">
    <property type="entry name" value="UBA-like_sf"/>
</dbReference>
<feature type="region of interest" description="Disordered" evidence="4">
    <location>
        <begin position="938"/>
        <end position="964"/>
    </location>
</feature>
<dbReference type="Pfam" id="PF12478">
    <property type="entry name" value="UBAP2-Lig"/>
    <property type="match status" value="1"/>
</dbReference>
<feature type="compositionally biased region" description="Polar residues" evidence="4">
    <location>
        <begin position="532"/>
        <end position="578"/>
    </location>
</feature>